<evidence type="ECO:0000256" key="9">
    <source>
        <dbReference type="SAM" id="MobiDB-lite"/>
    </source>
</evidence>
<dbReference type="CDD" id="cd00051">
    <property type="entry name" value="EFh"/>
    <property type="match status" value="2"/>
</dbReference>
<dbReference type="GO" id="GO:0016460">
    <property type="term" value="C:myosin II complex"/>
    <property type="evidence" value="ECO:0007669"/>
    <property type="project" value="TreeGrafter"/>
</dbReference>
<dbReference type="SUPFAM" id="SSF47473">
    <property type="entry name" value="EF-hand"/>
    <property type="match status" value="1"/>
</dbReference>
<name>A0AAD1XXC2_EUPCR</name>
<dbReference type="FunFam" id="1.10.238.10:FF:000178">
    <property type="entry name" value="Calmodulin-2 A"/>
    <property type="match status" value="1"/>
</dbReference>
<evidence type="ECO:0000256" key="4">
    <source>
        <dbReference type="ARBA" id="ARBA00022723"/>
    </source>
</evidence>
<evidence type="ECO:0000313" key="11">
    <source>
        <dbReference type="EMBL" id="CAI2380805.1"/>
    </source>
</evidence>
<evidence type="ECO:0000256" key="8">
    <source>
        <dbReference type="ARBA" id="ARBA00025692"/>
    </source>
</evidence>
<reference evidence="11" key="1">
    <citation type="submission" date="2023-07" db="EMBL/GenBank/DDBJ databases">
        <authorList>
            <consortium name="AG Swart"/>
            <person name="Singh M."/>
            <person name="Singh A."/>
            <person name="Seah K."/>
            <person name="Emmerich C."/>
        </authorList>
    </citation>
    <scope>NUCLEOTIDE SEQUENCE</scope>
    <source>
        <strain evidence="11">DP1</strain>
    </source>
</reference>
<evidence type="ECO:0000259" key="10">
    <source>
        <dbReference type="PROSITE" id="PS50222"/>
    </source>
</evidence>
<evidence type="ECO:0000256" key="1">
    <source>
        <dbReference type="ARBA" id="ARBA00004245"/>
    </source>
</evidence>
<dbReference type="PANTHER" id="PTHR23048:SF59">
    <property type="entry name" value="EF-HAND SUPERFAMILY PROTEIN"/>
    <property type="match status" value="1"/>
</dbReference>
<comment type="caution">
    <text evidence="11">The sequence shown here is derived from an EMBL/GenBank/DDBJ whole genome shotgun (WGS) entry which is preliminary data.</text>
</comment>
<accession>A0AAD1XXC2</accession>
<gene>
    <name evidence="11" type="ORF">ECRASSUSDP1_LOCUS22245</name>
</gene>
<feature type="region of interest" description="Disordered" evidence="9">
    <location>
        <begin position="1"/>
        <end position="31"/>
    </location>
</feature>
<feature type="domain" description="EF-hand" evidence="10">
    <location>
        <begin position="75"/>
        <end position="110"/>
    </location>
</feature>
<keyword evidence="7" id="KW-0206">Cytoskeleton</keyword>
<dbReference type="GO" id="GO:0005509">
    <property type="term" value="F:calcium ion binding"/>
    <property type="evidence" value="ECO:0007669"/>
    <property type="project" value="InterPro"/>
</dbReference>
<dbReference type="PROSITE" id="PS50222">
    <property type="entry name" value="EF_HAND_2"/>
    <property type="match status" value="3"/>
</dbReference>
<keyword evidence="4" id="KW-0479">Metal-binding</keyword>
<dbReference type="Gene3D" id="1.10.238.10">
    <property type="entry name" value="EF-hand"/>
    <property type="match status" value="2"/>
</dbReference>
<keyword evidence="3" id="KW-0963">Cytoplasm</keyword>
<organism evidence="11 12">
    <name type="scientific">Euplotes crassus</name>
    <dbReference type="NCBI Taxonomy" id="5936"/>
    <lineage>
        <taxon>Eukaryota</taxon>
        <taxon>Sar</taxon>
        <taxon>Alveolata</taxon>
        <taxon>Ciliophora</taxon>
        <taxon>Intramacronucleata</taxon>
        <taxon>Spirotrichea</taxon>
        <taxon>Hypotrichia</taxon>
        <taxon>Euplotida</taxon>
        <taxon>Euplotidae</taxon>
        <taxon>Moneuplotes</taxon>
    </lineage>
</organism>
<dbReference type="SMART" id="SM00054">
    <property type="entry name" value="EFh"/>
    <property type="match status" value="3"/>
</dbReference>
<evidence type="ECO:0000256" key="2">
    <source>
        <dbReference type="ARBA" id="ARBA00005253"/>
    </source>
</evidence>
<evidence type="ECO:0000256" key="3">
    <source>
        <dbReference type="ARBA" id="ARBA00022490"/>
    </source>
</evidence>
<proteinExistence type="inferred from homology"/>
<evidence type="ECO:0000256" key="5">
    <source>
        <dbReference type="ARBA" id="ARBA00022737"/>
    </source>
</evidence>
<keyword evidence="6" id="KW-0106">Calcium</keyword>
<keyword evidence="12" id="KW-1185">Reference proteome</keyword>
<dbReference type="InterPro" id="IPR018247">
    <property type="entry name" value="EF_Hand_1_Ca_BS"/>
</dbReference>
<comment type="similarity">
    <text evidence="2">Belongs to the centrin family.</text>
</comment>
<dbReference type="InterPro" id="IPR002048">
    <property type="entry name" value="EF_hand_dom"/>
</dbReference>
<feature type="compositionally biased region" description="Basic and acidic residues" evidence="9">
    <location>
        <begin position="1"/>
        <end position="11"/>
    </location>
</feature>
<dbReference type="EMBL" id="CAMPGE010022796">
    <property type="protein sequence ID" value="CAI2380805.1"/>
    <property type="molecule type" value="Genomic_DNA"/>
</dbReference>
<evidence type="ECO:0000313" key="12">
    <source>
        <dbReference type="Proteomes" id="UP001295684"/>
    </source>
</evidence>
<protein>
    <recommendedName>
        <fullName evidence="10">EF-hand domain-containing protein</fullName>
    </recommendedName>
</protein>
<dbReference type="Pfam" id="PF13499">
    <property type="entry name" value="EF-hand_7"/>
    <property type="match status" value="2"/>
</dbReference>
<feature type="domain" description="EF-hand" evidence="10">
    <location>
        <begin position="32"/>
        <end position="64"/>
    </location>
</feature>
<dbReference type="AlphaFoldDB" id="A0AAD1XXC2"/>
<dbReference type="Proteomes" id="UP001295684">
    <property type="component" value="Unassembled WGS sequence"/>
</dbReference>
<dbReference type="InterPro" id="IPR050230">
    <property type="entry name" value="CALM/Myosin/TropC-like"/>
</dbReference>
<dbReference type="InterPro" id="IPR011992">
    <property type="entry name" value="EF-hand-dom_pair"/>
</dbReference>
<feature type="domain" description="EF-hand" evidence="10">
    <location>
        <begin position="112"/>
        <end position="147"/>
    </location>
</feature>
<dbReference type="PANTHER" id="PTHR23048">
    <property type="entry name" value="MYOSIN LIGHT CHAIN 1, 3"/>
    <property type="match status" value="1"/>
</dbReference>
<comment type="subcellular location">
    <subcellularLocation>
        <location evidence="1">Cytoplasm</location>
        <location evidence="1">Cytoskeleton</location>
    </subcellularLocation>
</comment>
<comment type="function">
    <text evidence="8">Plays a fundamental role in microtubule organizing center structure and function. Component of the infraciliary lattice (ICL) and the ciliary basal bodies.</text>
</comment>
<dbReference type="PROSITE" id="PS00018">
    <property type="entry name" value="EF_HAND_1"/>
    <property type="match status" value="1"/>
</dbReference>
<evidence type="ECO:0000256" key="6">
    <source>
        <dbReference type="ARBA" id="ARBA00022837"/>
    </source>
</evidence>
<evidence type="ECO:0000256" key="7">
    <source>
        <dbReference type="ARBA" id="ARBA00023212"/>
    </source>
</evidence>
<keyword evidence="5" id="KW-0677">Repeat</keyword>
<sequence>MNYSDYNREESESIGSDSENRIPSEDENLGPELIEEIEQAFKKIDKDGNNNKELQELISNIFPHFPLLPAAGFQVTNKEIENIIDNVDTNGSGAIQIDEFKKVMKNKMQEIDFDEEIIEAFRIFDTEGGCKITLAKIKEILKKSDPKIPDDEINIIIREIDKHNDGTFHYEEYISDNSYSSKKSKEKL</sequence>